<protein>
    <recommendedName>
        <fullName evidence="4">O-antigen ligase domain-containing protein</fullName>
    </recommendedName>
</protein>
<keyword evidence="1" id="KW-0472">Membrane</keyword>
<organism evidence="2 3">
    <name type="scientific">Candidatus Methylacidiphilum fumarolicum</name>
    <dbReference type="NCBI Taxonomy" id="591154"/>
    <lineage>
        <taxon>Bacteria</taxon>
        <taxon>Pseudomonadati</taxon>
        <taxon>Verrucomicrobiota</taxon>
        <taxon>Methylacidiphilae</taxon>
        <taxon>Methylacidiphilales</taxon>
        <taxon>Methylacidiphilaceae</taxon>
        <taxon>Methylacidiphilum (ex Ratnadevi et al. 2023)</taxon>
    </lineage>
</organism>
<feature type="transmembrane region" description="Helical" evidence="1">
    <location>
        <begin position="139"/>
        <end position="159"/>
    </location>
</feature>
<keyword evidence="1" id="KW-0812">Transmembrane</keyword>
<gene>
    <name evidence="2" type="ORF">MFUM_0477</name>
</gene>
<feature type="transmembrane region" description="Helical" evidence="1">
    <location>
        <begin position="275"/>
        <end position="298"/>
    </location>
</feature>
<keyword evidence="1" id="KW-1133">Transmembrane helix</keyword>
<feature type="transmembrane region" description="Helical" evidence="1">
    <location>
        <begin position="223"/>
        <end position="242"/>
    </location>
</feature>
<feature type="transmembrane region" description="Helical" evidence="1">
    <location>
        <begin position="52"/>
        <end position="69"/>
    </location>
</feature>
<proteinExistence type="predicted"/>
<reference evidence="2" key="1">
    <citation type="submission" date="2023-03" db="EMBL/GenBank/DDBJ databases">
        <authorList>
            <person name="Cremers G."/>
            <person name="Picone N."/>
        </authorList>
    </citation>
    <scope>NUCLEOTIDE SEQUENCE</scope>
    <source>
        <strain evidence="2">Sample_alias</strain>
    </source>
</reference>
<keyword evidence="3" id="KW-1185">Reference proteome</keyword>
<evidence type="ECO:0000256" key="1">
    <source>
        <dbReference type="SAM" id="Phobius"/>
    </source>
</evidence>
<feature type="transmembrane region" description="Helical" evidence="1">
    <location>
        <begin position="24"/>
        <end position="46"/>
    </location>
</feature>
<feature type="transmembrane region" description="Helical" evidence="1">
    <location>
        <begin position="108"/>
        <end position="127"/>
    </location>
</feature>
<evidence type="ECO:0000313" key="3">
    <source>
        <dbReference type="Proteomes" id="UP001161497"/>
    </source>
</evidence>
<name>A0ABM9IB42_9BACT</name>
<feature type="transmembrane region" description="Helical" evidence="1">
    <location>
        <begin position="81"/>
        <end position="102"/>
    </location>
</feature>
<dbReference type="RefSeq" id="WP_009059832.1">
    <property type="nucleotide sequence ID" value="NZ_JAHXRZ010000026.1"/>
</dbReference>
<evidence type="ECO:0000313" key="2">
    <source>
        <dbReference type="EMBL" id="CAI9084867.1"/>
    </source>
</evidence>
<evidence type="ECO:0008006" key="4">
    <source>
        <dbReference type="Google" id="ProtNLM"/>
    </source>
</evidence>
<dbReference type="EMBL" id="OX458932">
    <property type="protein sequence ID" value="CAI9084867.1"/>
    <property type="molecule type" value="Genomic_DNA"/>
</dbReference>
<sequence length="463" mass="52411">MYFKKSYLKNPPCNPQFLGKKKQLLTRILIIIYVLLLTEGILRKWIFPEFGRVLFFIRDPFVIWAYWLGLRLNLWSRPHPLFLGGLSFAIIALLLAVYEAFFEEISPVFIFYGFRNYFLYIPLPFLMERALSKEQLDKVAKWTLLYSIPMAPLCFLQTISPSDSPINAGFAQDPELAYKNLGVYGEIQRASGTFTFVLGLSLFIASCLGFFIYLLFKNKNQKFLKGFLTWIVGGAVLVNILVSGSRMAFILCFLVLVGSLIAGLRSGLIKQSINFIIVLVIMAIVSVFFSLTIFSNIVGAMQERWTGASENEGGYLMLERIAGDLIRFIDVMDNVPFLGFGIGTAGNAYTILQGEQSLYVEDDWSRNIYELGPLFGLLYLAYRFSLVIYLGLRCWKATAILKNPLPLILYSFVGPILFNGQITSQGTANGYGWIFTGFCLVASRIIPTSSPERPYNTLFRTML</sequence>
<feature type="transmembrane region" description="Helical" evidence="1">
    <location>
        <begin position="374"/>
        <end position="392"/>
    </location>
</feature>
<feature type="transmembrane region" description="Helical" evidence="1">
    <location>
        <begin position="194"/>
        <end position="216"/>
    </location>
</feature>
<feature type="transmembrane region" description="Helical" evidence="1">
    <location>
        <begin position="248"/>
        <end position="268"/>
    </location>
</feature>
<dbReference type="Proteomes" id="UP001161497">
    <property type="component" value="Chromosome"/>
</dbReference>
<accession>A0ABM9IB42</accession>